<dbReference type="SUPFAM" id="SSF48662">
    <property type="entry name" value="Ribosomal protein L39e"/>
    <property type="match status" value="1"/>
</dbReference>
<evidence type="ECO:0008006" key="6">
    <source>
        <dbReference type="Google" id="ProtNLM"/>
    </source>
</evidence>
<dbReference type="GO" id="GO:0003735">
    <property type="term" value="F:structural constituent of ribosome"/>
    <property type="evidence" value="ECO:0007669"/>
    <property type="project" value="InterPro"/>
</dbReference>
<comment type="caution">
    <text evidence="5">The sequence shown here is derived from an EMBL/GenBank/DDBJ whole genome shotgun (WGS) entry which is preliminary data.</text>
</comment>
<dbReference type="GO" id="GO:0006412">
    <property type="term" value="P:translation"/>
    <property type="evidence" value="ECO:0007669"/>
    <property type="project" value="InterPro"/>
</dbReference>
<dbReference type="InterPro" id="IPR023626">
    <property type="entry name" value="Ribosomal_eL39_dom_sf"/>
</dbReference>
<dbReference type="InterPro" id="IPR000077">
    <property type="entry name" value="Ribosomal_eL39"/>
</dbReference>
<evidence type="ECO:0000313" key="5">
    <source>
        <dbReference type="EMBL" id="KKN62774.1"/>
    </source>
</evidence>
<evidence type="ECO:0000256" key="2">
    <source>
        <dbReference type="ARBA" id="ARBA00022980"/>
    </source>
</evidence>
<reference evidence="5" key="1">
    <citation type="journal article" date="2015" name="Nature">
        <title>Complex archaea that bridge the gap between prokaryotes and eukaryotes.</title>
        <authorList>
            <person name="Spang A."/>
            <person name="Saw J.H."/>
            <person name="Jorgensen S.L."/>
            <person name="Zaremba-Niedzwiedzka K."/>
            <person name="Martijn J."/>
            <person name="Lind A.E."/>
            <person name="van Eijk R."/>
            <person name="Schleper C."/>
            <person name="Guy L."/>
            <person name="Ettema T.J."/>
        </authorList>
    </citation>
    <scope>NUCLEOTIDE SEQUENCE</scope>
</reference>
<protein>
    <recommendedName>
        <fullName evidence="6">50S ribosomal protein L39e</fullName>
    </recommendedName>
</protein>
<evidence type="ECO:0000256" key="4">
    <source>
        <dbReference type="SAM" id="MobiDB-lite"/>
    </source>
</evidence>
<dbReference type="GO" id="GO:0005840">
    <property type="term" value="C:ribosome"/>
    <property type="evidence" value="ECO:0007669"/>
    <property type="project" value="UniProtKB-KW"/>
</dbReference>
<dbReference type="AlphaFoldDB" id="A0A0F9S6T7"/>
<sequence>MARNKNLGTKLRRGKKMKQNKSVPNWIIQKTQGKIRTSPYSNRHWRNTRLKRD</sequence>
<gene>
    <name evidence="5" type="ORF">LCGC14_0508350</name>
</gene>
<dbReference type="EMBL" id="LAZR01000613">
    <property type="protein sequence ID" value="KKN62774.1"/>
    <property type="molecule type" value="Genomic_DNA"/>
</dbReference>
<proteinExistence type="inferred from homology"/>
<feature type="region of interest" description="Disordered" evidence="4">
    <location>
        <begin position="1"/>
        <end position="22"/>
    </location>
</feature>
<name>A0A0F9S6T7_9ZZZZ</name>
<keyword evidence="2" id="KW-0689">Ribosomal protein</keyword>
<dbReference type="Gene3D" id="1.10.1620.10">
    <property type="entry name" value="Ribosomal protein L39e"/>
    <property type="match status" value="1"/>
</dbReference>
<dbReference type="HAMAP" id="MF_00629">
    <property type="entry name" value="Ribosomal_eL39"/>
    <property type="match status" value="1"/>
</dbReference>
<accession>A0A0F9S6T7</accession>
<dbReference type="Pfam" id="PF00832">
    <property type="entry name" value="Ribosomal_L39"/>
    <property type="match status" value="1"/>
</dbReference>
<feature type="compositionally biased region" description="Basic residues" evidence="4">
    <location>
        <begin position="10"/>
        <end position="19"/>
    </location>
</feature>
<evidence type="ECO:0000256" key="1">
    <source>
        <dbReference type="ARBA" id="ARBA00009339"/>
    </source>
</evidence>
<evidence type="ECO:0000256" key="3">
    <source>
        <dbReference type="ARBA" id="ARBA00023274"/>
    </source>
</evidence>
<keyword evidence="3" id="KW-0687">Ribonucleoprotein</keyword>
<dbReference type="GO" id="GO:1990904">
    <property type="term" value="C:ribonucleoprotein complex"/>
    <property type="evidence" value="ECO:0007669"/>
    <property type="project" value="UniProtKB-KW"/>
</dbReference>
<comment type="similarity">
    <text evidence="1">Belongs to the eukaryotic ribosomal protein eL39 family.</text>
</comment>
<organism evidence="5">
    <name type="scientific">marine sediment metagenome</name>
    <dbReference type="NCBI Taxonomy" id="412755"/>
    <lineage>
        <taxon>unclassified sequences</taxon>
        <taxon>metagenomes</taxon>
        <taxon>ecological metagenomes</taxon>
    </lineage>
</organism>